<evidence type="ECO:0000256" key="6">
    <source>
        <dbReference type="ARBA" id="ARBA00022827"/>
    </source>
</evidence>
<evidence type="ECO:0000313" key="12">
    <source>
        <dbReference type="EMBL" id="RHW29147.1"/>
    </source>
</evidence>
<dbReference type="RefSeq" id="WP_118921563.1">
    <property type="nucleotide sequence ID" value="NZ_QXGH01000002.1"/>
</dbReference>
<evidence type="ECO:0000256" key="9">
    <source>
        <dbReference type="ARBA" id="ARBA00023033"/>
    </source>
</evidence>
<dbReference type="Pfam" id="PF07992">
    <property type="entry name" value="Pyr_redox_2"/>
    <property type="match status" value="1"/>
</dbReference>
<proteinExistence type="inferred from homology"/>
<feature type="domain" description="FAD/NAD(P)-binding" evidence="11">
    <location>
        <begin position="7"/>
        <end position="212"/>
    </location>
</feature>
<dbReference type="InterPro" id="IPR002168">
    <property type="entry name" value="Lipase_GDXG_HIS_AS"/>
</dbReference>
<dbReference type="SUPFAM" id="SSF53474">
    <property type="entry name" value="alpha/beta-Hydrolases"/>
    <property type="match status" value="1"/>
</dbReference>
<comment type="cofactor">
    <cofactor evidence="1">
        <name>FAD</name>
        <dbReference type="ChEBI" id="CHEBI:57692"/>
    </cofactor>
</comment>
<evidence type="ECO:0000259" key="10">
    <source>
        <dbReference type="Pfam" id="PF07859"/>
    </source>
</evidence>
<dbReference type="Gene3D" id="3.50.50.60">
    <property type="entry name" value="FAD/NAD(P)-binding domain"/>
    <property type="match status" value="2"/>
</dbReference>
<evidence type="ECO:0000256" key="1">
    <source>
        <dbReference type="ARBA" id="ARBA00001974"/>
    </source>
</evidence>
<dbReference type="PROSITE" id="PS01173">
    <property type="entry name" value="LIPASE_GDXG_HIS"/>
    <property type="match status" value="1"/>
</dbReference>
<reference evidence="12 13" key="1">
    <citation type="submission" date="2018-09" db="EMBL/GenBank/DDBJ databases">
        <title>Genome sequencing of Nocardioides immobilis CCTCC AB 2017083 for comparison to Nocardioides silvaticus.</title>
        <authorList>
            <person name="Li C."/>
            <person name="Wang G."/>
        </authorList>
    </citation>
    <scope>NUCLEOTIDE SEQUENCE [LARGE SCALE GENOMIC DNA]</scope>
    <source>
        <strain evidence="12 13">CCTCC AB 2017083</strain>
    </source>
</reference>
<keyword evidence="8" id="KW-0560">Oxidoreductase</keyword>
<evidence type="ECO:0000256" key="4">
    <source>
        <dbReference type="ARBA" id="ARBA00022630"/>
    </source>
</evidence>
<dbReference type="Proteomes" id="UP000283644">
    <property type="component" value="Unassembled WGS sequence"/>
</dbReference>
<sequence>MNEQHVDVAIVGAGFAGLYATHRLRNLQGLSVQGFEAAPGPGGVWFWNRYPGARCDFESIHYSYTFDEALQREWRWSERYAAQPEILAYLEHVAERFDLRRSFRFDTRVTSAVWDDSTERWTVTTDDGNVTVARYFVNAAGAFSVFKANEFPGEADFRGTVIHTSRWPAEGIDLAGKRVAVIGTGSTGIQVSQTIAPQVAELTVFQRTANFACPLGNRPLSDEEFGEAVANYETRRVESRDSIAGAPYPRAVKSALMDSPEERRKVYDKYYQGGGFRMLASTYYDLIFNPEANATAADYIRDRIRERVKDPEVAELLCPTDHAYGTKRPPFEIDYYEMFNLPHVRLVDARATPIERITERGVATTDREFEFDVIVLATGFDVGAGALMRMGVVGRNGRTLTEHWADGQRAYIGMATHGFPNLFHINGPQSSATLFNNPLAIEDSVDFVGGLIAQADARGHTTAEVTEAAEERYNELVREVADATLFPTATSWYMGANIPGKPRTPMYLFTGAPMYRAICAEVEAMGYAGFSFDGGDTSLPNTMRLDGSAVFLLAGLMNMGAKPLEECDLDEARAAMEGFRLMQLPIPADVTISDLSYPIDSGVRTARLYRPAIEGPLPVVVFLHGGGWIGGSLDSFDEPCAALAQRVGAVVVSPDYRLAPEHPFPAAIDDTMAALRWVTEHIGEYGGDPARIAVGGESAGANLAAVAALRARDEGGPHLCAQVLVTPLTDPMAETESRRIFAWGPILTSELGARMVSLYLGDPMQVTSPWVAPALAADLSGLPPALVITMEVDPLRDEGEDYASALEAAGVPTVCRRFDGLFHTAYSLSGAIPRVAEIQEAISDFLALRLSAEQVAATSVV</sequence>
<dbReference type="AlphaFoldDB" id="A0A417Y9F6"/>
<dbReference type="InterPro" id="IPR029058">
    <property type="entry name" value="AB_hydrolase_fold"/>
</dbReference>
<dbReference type="InterPro" id="IPR013094">
    <property type="entry name" value="AB_hydrolase_3"/>
</dbReference>
<dbReference type="PANTHER" id="PTHR43098:SF3">
    <property type="entry name" value="L-ORNITHINE N(5)-MONOOXYGENASE-RELATED"/>
    <property type="match status" value="1"/>
</dbReference>
<protein>
    <submittedName>
        <fullName evidence="12">Esterase</fullName>
    </submittedName>
</protein>
<evidence type="ECO:0000256" key="3">
    <source>
        <dbReference type="ARBA" id="ARBA00010515"/>
    </source>
</evidence>
<evidence type="ECO:0000256" key="7">
    <source>
        <dbReference type="ARBA" id="ARBA00022857"/>
    </source>
</evidence>
<keyword evidence="6" id="KW-0274">FAD</keyword>
<name>A0A417Y9F6_9ACTN</name>
<keyword evidence="7" id="KW-0521">NADP</keyword>
<gene>
    <name evidence="12" type="ORF">D0Z08_00220</name>
</gene>
<evidence type="ECO:0000313" key="13">
    <source>
        <dbReference type="Proteomes" id="UP000283644"/>
    </source>
</evidence>
<dbReference type="PANTHER" id="PTHR43098">
    <property type="entry name" value="L-ORNITHINE N(5)-MONOOXYGENASE-RELATED"/>
    <property type="match status" value="1"/>
</dbReference>
<comment type="similarity">
    <text evidence="3">Belongs to the 'GDXG' lipolytic enzyme family.</text>
</comment>
<dbReference type="SUPFAM" id="SSF51905">
    <property type="entry name" value="FAD/NAD(P)-binding domain"/>
    <property type="match status" value="2"/>
</dbReference>
<organism evidence="12 13">
    <name type="scientific">Nocardioides immobilis</name>
    <dbReference type="NCBI Taxonomy" id="2049295"/>
    <lineage>
        <taxon>Bacteria</taxon>
        <taxon>Bacillati</taxon>
        <taxon>Actinomycetota</taxon>
        <taxon>Actinomycetes</taxon>
        <taxon>Propionibacteriales</taxon>
        <taxon>Nocardioidaceae</taxon>
        <taxon>Nocardioides</taxon>
    </lineage>
</organism>
<evidence type="ECO:0000256" key="2">
    <source>
        <dbReference type="ARBA" id="ARBA00010139"/>
    </source>
</evidence>
<dbReference type="GO" id="GO:0016709">
    <property type="term" value="F:oxidoreductase activity, acting on paired donors, with incorporation or reduction of molecular oxygen, NAD(P)H as one donor, and incorporation of one atom of oxygen"/>
    <property type="evidence" value="ECO:0007669"/>
    <property type="project" value="UniProtKB-ARBA"/>
</dbReference>
<comment type="similarity">
    <text evidence="2">Belongs to the FAD-binding monooxygenase family.</text>
</comment>
<evidence type="ECO:0000256" key="5">
    <source>
        <dbReference type="ARBA" id="ARBA00022801"/>
    </source>
</evidence>
<evidence type="ECO:0000259" key="11">
    <source>
        <dbReference type="Pfam" id="PF07992"/>
    </source>
</evidence>
<dbReference type="InterPro" id="IPR050775">
    <property type="entry name" value="FAD-binding_Monooxygenases"/>
</dbReference>
<comment type="caution">
    <text evidence="12">The sequence shown here is derived from an EMBL/GenBank/DDBJ whole genome shotgun (WGS) entry which is preliminary data.</text>
</comment>
<keyword evidence="5" id="KW-0378">Hydrolase</keyword>
<dbReference type="Gene3D" id="3.40.50.1820">
    <property type="entry name" value="alpha/beta hydrolase"/>
    <property type="match status" value="1"/>
</dbReference>
<dbReference type="EMBL" id="QXGH01000002">
    <property type="protein sequence ID" value="RHW29147.1"/>
    <property type="molecule type" value="Genomic_DNA"/>
</dbReference>
<dbReference type="InterPro" id="IPR036188">
    <property type="entry name" value="FAD/NAD-bd_sf"/>
</dbReference>
<keyword evidence="9" id="KW-0503">Monooxygenase</keyword>
<evidence type="ECO:0000256" key="8">
    <source>
        <dbReference type="ARBA" id="ARBA00023002"/>
    </source>
</evidence>
<keyword evidence="4" id="KW-0285">Flavoprotein</keyword>
<dbReference type="OrthoDB" id="5168853at2"/>
<accession>A0A417Y9F6</accession>
<keyword evidence="13" id="KW-1185">Reference proteome</keyword>
<feature type="domain" description="Alpha/beta hydrolase fold-3" evidence="10">
    <location>
        <begin position="620"/>
        <end position="825"/>
    </location>
</feature>
<dbReference type="GO" id="GO:0016787">
    <property type="term" value="F:hydrolase activity"/>
    <property type="evidence" value="ECO:0007669"/>
    <property type="project" value="UniProtKB-KW"/>
</dbReference>
<dbReference type="InterPro" id="IPR023753">
    <property type="entry name" value="FAD/NAD-binding_dom"/>
</dbReference>
<dbReference type="Pfam" id="PF07859">
    <property type="entry name" value="Abhydrolase_3"/>
    <property type="match status" value="1"/>
</dbReference>